<proteinExistence type="predicted"/>
<organism evidence="1 2">
    <name type="scientific">Zhongshania borealis</name>
    <dbReference type="NCBI Taxonomy" id="889488"/>
    <lineage>
        <taxon>Bacteria</taxon>
        <taxon>Pseudomonadati</taxon>
        <taxon>Pseudomonadota</taxon>
        <taxon>Gammaproteobacteria</taxon>
        <taxon>Cellvibrionales</taxon>
        <taxon>Spongiibacteraceae</taxon>
        <taxon>Zhongshania</taxon>
    </lineage>
</organism>
<evidence type="ECO:0000313" key="2">
    <source>
        <dbReference type="Proteomes" id="UP001500392"/>
    </source>
</evidence>
<comment type="caution">
    <text evidence="1">The sequence shown here is derived from an EMBL/GenBank/DDBJ whole genome shotgun (WGS) entry which is preliminary data.</text>
</comment>
<accession>A0ABP7WLJ3</accession>
<keyword evidence="2" id="KW-1185">Reference proteome</keyword>
<reference evidence="2" key="1">
    <citation type="journal article" date="2019" name="Int. J. Syst. Evol. Microbiol.">
        <title>The Global Catalogue of Microorganisms (GCM) 10K type strain sequencing project: providing services to taxonomists for standard genome sequencing and annotation.</title>
        <authorList>
            <consortium name="The Broad Institute Genomics Platform"/>
            <consortium name="The Broad Institute Genome Sequencing Center for Infectious Disease"/>
            <person name="Wu L."/>
            <person name="Ma J."/>
        </authorList>
    </citation>
    <scope>NUCLEOTIDE SEQUENCE [LARGE SCALE GENOMIC DNA]</scope>
    <source>
        <strain evidence="2">JCM 17304</strain>
    </source>
</reference>
<name>A0ABP7WLJ3_9GAMM</name>
<protein>
    <submittedName>
        <fullName evidence="1">Uncharacterized protein</fullName>
    </submittedName>
</protein>
<gene>
    <name evidence="1" type="ORF">GCM10022414_13710</name>
</gene>
<evidence type="ECO:0000313" key="1">
    <source>
        <dbReference type="EMBL" id="GAA4091645.1"/>
    </source>
</evidence>
<dbReference type="EMBL" id="BAABDM010000002">
    <property type="protein sequence ID" value="GAA4091645.1"/>
    <property type="molecule type" value="Genomic_DNA"/>
</dbReference>
<dbReference type="Proteomes" id="UP001500392">
    <property type="component" value="Unassembled WGS sequence"/>
</dbReference>
<sequence>MELKQIYTAKDAIQLEDGSWAIDFTLPTTGQGYRVRARSPEEIAGSAGSGNSIL</sequence>